<name>A0AAD0KSR7_MYCLR</name>
<dbReference type="RefSeq" id="WP_111480957.1">
    <property type="nucleotide sequence ID" value="NZ_CP029543.1"/>
</dbReference>
<dbReference type="AlphaFoldDB" id="A0AAD0KSR7"/>
<sequence length="67" mass="7149">MLGAPIVTLPGNAISALVSFEVLIRTALTPGYAPTESAATAPAHGAYRGGKFTMQQFRRELFHPADY</sequence>
<dbReference type="EMBL" id="CP029543">
    <property type="protein sequence ID" value="AWV47268.1"/>
    <property type="molecule type" value="Genomic_DNA"/>
</dbReference>
<reference evidence="1 2" key="1">
    <citation type="submission" date="2018-05" db="EMBL/GenBank/DDBJ databases">
        <title>Evolution of small genomes with special reference to Mycobacterium leprae.</title>
        <authorList>
            <person name="Mohanty P.S."/>
            <person name="Bansal A.K."/>
            <person name="Gupta U.D."/>
            <person name="Naaz F."/>
            <person name="Dwivedi V.D."/>
            <person name="Singh H."/>
            <person name="Gupta G."/>
            <person name="Sharma S."/>
            <person name="Arora M."/>
        </authorList>
    </citation>
    <scope>NUCLEOTIDE SEQUENCE [LARGE SCALE GENOMIC DNA]</scope>
    <source>
        <strain evidence="1 2">MRHRU-235-G</strain>
    </source>
</reference>
<accession>A0AAD0KSR7</accession>
<evidence type="ECO:0000313" key="1">
    <source>
        <dbReference type="EMBL" id="AWV47268.1"/>
    </source>
</evidence>
<protein>
    <submittedName>
        <fullName evidence="1">Uncharacterized protein</fullName>
    </submittedName>
</protein>
<organism evidence="1 2">
    <name type="scientific">Mycobacterium leprae</name>
    <dbReference type="NCBI Taxonomy" id="1769"/>
    <lineage>
        <taxon>Bacteria</taxon>
        <taxon>Bacillati</taxon>
        <taxon>Actinomycetota</taxon>
        <taxon>Actinomycetes</taxon>
        <taxon>Mycobacteriales</taxon>
        <taxon>Mycobacteriaceae</taxon>
        <taxon>Mycobacterium</taxon>
    </lineage>
</organism>
<dbReference type="Proteomes" id="UP000249682">
    <property type="component" value="Chromosome"/>
</dbReference>
<proteinExistence type="predicted"/>
<gene>
    <name evidence="1" type="ORF">DIJ64_01650</name>
</gene>
<evidence type="ECO:0000313" key="2">
    <source>
        <dbReference type="Proteomes" id="UP000249682"/>
    </source>
</evidence>